<reference evidence="1 2" key="1">
    <citation type="journal article" date="2019" name="Sci. Rep.">
        <title>Extended insight into the Mycobacterium chelonae-abscessus complex through whole genome sequencing of Mycobacterium salmoniphilum outbreak and Mycobacterium salmoniphilum-like strains.</title>
        <authorList>
            <person name="Behra P.R.K."/>
            <person name="Das S."/>
            <person name="Pettersson B.M.F."/>
            <person name="Shirreff L."/>
            <person name="DuCote T."/>
            <person name="Jacobsson K.G."/>
            <person name="Ennis D.G."/>
            <person name="Kirsebom L.A."/>
        </authorList>
    </citation>
    <scope>NUCLEOTIDE SEQUENCE [LARGE SCALE GENOMIC DNA]</scope>
    <source>
        <strain evidence="1 2">DE 4585</strain>
    </source>
</reference>
<proteinExistence type="predicted"/>
<evidence type="ECO:0000313" key="1">
    <source>
        <dbReference type="EMBL" id="TDZ79130.1"/>
    </source>
</evidence>
<gene>
    <name evidence="1" type="ORF">DE4585_02865</name>
</gene>
<organism evidence="1 2">
    <name type="scientific">Mycobacteroides salmoniphilum</name>
    <dbReference type="NCBI Taxonomy" id="404941"/>
    <lineage>
        <taxon>Bacteria</taxon>
        <taxon>Bacillati</taxon>
        <taxon>Actinomycetota</taxon>
        <taxon>Actinomycetes</taxon>
        <taxon>Mycobacteriales</taxon>
        <taxon>Mycobacteriaceae</taxon>
        <taxon>Mycobacteroides</taxon>
    </lineage>
</organism>
<accession>A0A4R8RXD6</accession>
<dbReference type="Proteomes" id="UP000295117">
    <property type="component" value="Unassembled WGS sequence"/>
</dbReference>
<dbReference type="EMBL" id="PECH01000008">
    <property type="protein sequence ID" value="TDZ79130.1"/>
    <property type="molecule type" value="Genomic_DNA"/>
</dbReference>
<comment type="caution">
    <text evidence="1">The sequence shown here is derived from an EMBL/GenBank/DDBJ whole genome shotgun (WGS) entry which is preliminary data.</text>
</comment>
<dbReference type="AlphaFoldDB" id="A0A4R8RXD6"/>
<name>A0A4R8RXD6_9MYCO</name>
<protein>
    <submittedName>
        <fullName evidence="1">Uncharacterized protein</fullName>
    </submittedName>
</protein>
<sequence>MLSRHLTQRRDLALQMMGASPFPLQFARMIRGFHRLARRRCEASVREAGLPSGAAFHPLLHSMLLRLNNAILMPTPVPGAFGTATTARVPDATLDSHRVQCMKFRQTAPRKMRWR</sequence>
<evidence type="ECO:0000313" key="2">
    <source>
        <dbReference type="Proteomes" id="UP000295117"/>
    </source>
</evidence>